<name>A0ABT8VXU2_9GAMM</name>
<dbReference type="InterPro" id="IPR028087">
    <property type="entry name" value="Tad_N"/>
</dbReference>
<keyword evidence="1" id="KW-1133">Transmembrane helix</keyword>
<accession>A0ABT8VXU2</accession>
<evidence type="ECO:0000313" key="3">
    <source>
        <dbReference type="EMBL" id="MDO3720805.1"/>
    </source>
</evidence>
<dbReference type="Proteomes" id="UP001168640">
    <property type="component" value="Unassembled WGS sequence"/>
</dbReference>
<reference evidence="3" key="1">
    <citation type="submission" date="2023-07" db="EMBL/GenBank/DDBJ databases">
        <title>Marinobacter sp. chi1 genome sequencing and assembly.</title>
        <authorList>
            <person name="Park S."/>
        </authorList>
    </citation>
    <scope>NUCLEOTIDE SEQUENCE</scope>
    <source>
        <strain evidence="3">Chi1</strain>
    </source>
</reference>
<keyword evidence="1" id="KW-0472">Membrane</keyword>
<gene>
    <name evidence="3" type="ORF">QVZ43_03660</name>
</gene>
<feature type="transmembrane region" description="Helical" evidence="1">
    <location>
        <begin position="18"/>
        <end position="45"/>
    </location>
</feature>
<keyword evidence="1" id="KW-0812">Transmembrane</keyword>
<sequence length="443" mass="46709">MIVEQCHRYPDTKRQRGAVAILVTVSLAAILAVGALTLDGGYLFLNKARLQNAVDATALHAAKERDLGADHAAVRREVVTMLTNVLASDDYEALRDEIDLAGATFDGTDVTDQLKVEFSLQPDPFIPTGDLAADYVRVRLQNIGQPAFLAGIAGFNELPVRASAVAGPSTPLLSCSNNLLPMVVCQGGDPSTPSGYPNNTIMQMKISSNTDSAIGDGNFQLARLPGLTGGADIRNAMAGAAVGAETCFGPGTVNEDIETEPGNTVGPVATGMNTRLGRYANGTVNPTDHPPDKDVCVGAPLDVVDGQVVYEESGALVDNADSPSLYRYADYADAYSNSLSGEGYSCPHNPAQSWREDGNSARREFTILVGQCDGEANGQNNLAFEGMACFFLMQEVIQKGNEAFVIGEFIEDCSGTGPAVVDAVDQNGPYTIVLYRDPGSNDS</sequence>
<evidence type="ECO:0000313" key="4">
    <source>
        <dbReference type="Proteomes" id="UP001168640"/>
    </source>
</evidence>
<dbReference type="Pfam" id="PF13400">
    <property type="entry name" value="Tad"/>
    <property type="match status" value="1"/>
</dbReference>
<organism evidence="3 4">
    <name type="scientific">Marinobacter suaedae</name>
    <dbReference type="NCBI Taxonomy" id="3057675"/>
    <lineage>
        <taxon>Bacteria</taxon>
        <taxon>Pseudomonadati</taxon>
        <taxon>Pseudomonadota</taxon>
        <taxon>Gammaproteobacteria</taxon>
        <taxon>Pseudomonadales</taxon>
        <taxon>Marinobacteraceae</taxon>
        <taxon>Marinobacter</taxon>
    </lineage>
</organism>
<dbReference type="RefSeq" id="WP_302908912.1">
    <property type="nucleotide sequence ID" value="NZ_JAUMIS010000001.1"/>
</dbReference>
<keyword evidence="4" id="KW-1185">Reference proteome</keyword>
<proteinExistence type="predicted"/>
<feature type="domain" description="Putative Flp pilus-assembly TadG-like N-terminal" evidence="2">
    <location>
        <begin position="17"/>
        <end position="62"/>
    </location>
</feature>
<dbReference type="EMBL" id="JAUMIS010000001">
    <property type="protein sequence ID" value="MDO3720805.1"/>
    <property type="molecule type" value="Genomic_DNA"/>
</dbReference>
<protein>
    <submittedName>
        <fullName evidence="3">Tad domain-containing protein</fullName>
    </submittedName>
</protein>
<evidence type="ECO:0000256" key="1">
    <source>
        <dbReference type="SAM" id="Phobius"/>
    </source>
</evidence>
<comment type="caution">
    <text evidence="3">The sequence shown here is derived from an EMBL/GenBank/DDBJ whole genome shotgun (WGS) entry which is preliminary data.</text>
</comment>
<evidence type="ECO:0000259" key="2">
    <source>
        <dbReference type="Pfam" id="PF13400"/>
    </source>
</evidence>